<protein>
    <submittedName>
        <fullName evidence="1">Uncharacterized protein</fullName>
    </submittedName>
</protein>
<proteinExistence type="predicted"/>
<organism evidence="1 2">
    <name type="scientific">Clonostachys rosea f. rosea IK726</name>
    <dbReference type="NCBI Taxonomy" id="1349383"/>
    <lineage>
        <taxon>Eukaryota</taxon>
        <taxon>Fungi</taxon>
        <taxon>Dikarya</taxon>
        <taxon>Ascomycota</taxon>
        <taxon>Pezizomycotina</taxon>
        <taxon>Sordariomycetes</taxon>
        <taxon>Hypocreomycetidae</taxon>
        <taxon>Hypocreales</taxon>
        <taxon>Bionectriaceae</taxon>
        <taxon>Clonostachys</taxon>
    </lineage>
</organism>
<reference evidence="1" key="1">
    <citation type="submission" date="2020-04" db="EMBL/GenBank/DDBJ databases">
        <authorList>
            <person name="Broberg M."/>
        </authorList>
    </citation>
    <scope>NUCLEOTIDE SEQUENCE</scope>
</reference>
<keyword evidence="2" id="KW-1185">Reference proteome</keyword>
<sequence length="174" mass="19338">MLAKFGSGGKCCLALLAFASCEPISKPGIQTCELSGISRIWLGENTGETEFMASGILLGTPRDTNQIPDHWLRDIKFRNMRAGGSQLGVGARGWTHGKDDFMGRSQSFKTANEITRRHGGNFQIMIHDMWGTNSWPSMGKTPMPGNNESYEDFNEFLGVFFELLIQDGIIENVW</sequence>
<name>A0ACA9TLZ0_BIOOC</name>
<gene>
    <name evidence="1" type="ORF">CRV2_00003298</name>
</gene>
<evidence type="ECO:0000313" key="2">
    <source>
        <dbReference type="Proteomes" id="UP000836387"/>
    </source>
</evidence>
<accession>A0ACA9TLZ0</accession>
<evidence type="ECO:0000313" key="1">
    <source>
        <dbReference type="EMBL" id="CAG9941863.1"/>
    </source>
</evidence>
<comment type="caution">
    <text evidence="1">The sequence shown here is derived from an EMBL/GenBank/DDBJ whole genome shotgun (WGS) entry which is preliminary data.</text>
</comment>
<reference evidence="1" key="2">
    <citation type="submission" date="2021-10" db="EMBL/GenBank/DDBJ databases">
        <authorList>
            <person name="Piombo E."/>
        </authorList>
    </citation>
    <scope>NUCLEOTIDE SEQUENCE</scope>
</reference>
<dbReference type="Proteomes" id="UP000836387">
    <property type="component" value="Unassembled WGS sequence"/>
</dbReference>
<dbReference type="EMBL" id="CADEHS020000005">
    <property type="protein sequence ID" value="CAG9941863.1"/>
    <property type="molecule type" value="Genomic_DNA"/>
</dbReference>